<dbReference type="AlphaFoldDB" id="A0A7S1VRS1"/>
<organism evidence="1">
    <name type="scientific">Grammatophora oceanica</name>
    <dbReference type="NCBI Taxonomy" id="210454"/>
    <lineage>
        <taxon>Eukaryota</taxon>
        <taxon>Sar</taxon>
        <taxon>Stramenopiles</taxon>
        <taxon>Ochrophyta</taxon>
        <taxon>Bacillariophyta</taxon>
        <taxon>Fragilariophyceae</taxon>
        <taxon>Fragilariophycidae</taxon>
        <taxon>Rhabdonematales</taxon>
        <taxon>Grammatophoraceae</taxon>
        <taxon>Grammatophora</taxon>
    </lineage>
</organism>
<sequence>MCIKLAPNIAPQDIQLFDAIAAKWSSVIIADAPDYTTLYFEEANTIGVTGEFRQLFTGDLPNQFYTTMASLSLEATTIKDGMVPTLLDLKTSQGWQSDSWLRY</sequence>
<name>A0A7S1VRS1_9STRA</name>
<evidence type="ECO:0000313" key="1">
    <source>
        <dbReference type="EMBL" id="CAD9308882.1"/>
    </source>
</evidence>
<reference evidence="1" key="1">
    <citation type="submission" date="2021-01" db="EMBL/GenBank/DDBJ databases">
        <authorList>
            <person name="Corre E."/>
            <person name="Pelletier E."/>
            <person name="Niang G."/>
            <person name="Scheremetjew M."/>
            <person name="Finn R."/>
            <person name="Kale V."/>
            <person name="Holt S."/>
            <person name="Cochrane G."/>
            <person name="Meng A."/>
            <person name="Brown T."/>
            <person name="Cohen L."/>
        </authorList>
    </citation>
    <scope>NUCLEOTIDE SEQUENCE</scope>
    <source>
        <strain evidence="1">CCMP 410</strain>
    </source>
</reference>
<proteinExistence type="predicted"/>
<gene>
    <name evidence="1" type="ORF">GOCE00092_LOCUS25730</name>
</gene>
<accession>A0A7S1VRS1</accession>
<protein>
    <submittedName>
        <fullName evidence="1">Uncharacterized protein</fullName>
    </submittedName>
</protein>
<dbReference type="EMBL" id="HBGK01049097">
    <property type="protein sequence ID" value="CAD9308882.1"/>
    <property type="molecule type" value="Transcribed_RNA"/>
</dbReference>